<reference evidence="2 3" key="1">
    <citation type="submission" date="2017-08" db="EMBL/GenBank/DDBJ databases">
        <title>Acidophilic green algal genome provides insights into adaptation to an acidic environment.</title>
        <authorList>
            <person name="Hirooka S."/>
            <person name="Hirose Y."/>
            <person name="Kanesaki Y."/>
            <person name="Higuchi S."/>
            <person name="Fujiwara T."/>
            <person name="Onuma R."/>
            <person name="Era A."/>
            <person name="Ohbayashi R."/>
            <person name="Uzuka A."/>
            <person name="Nozaki H."/>
            <person name="Yoshikawa H."/>
            <person name="Miyagishima S.Y."/>
        </authorList>
    </citation>
    <scope>NUCLEOTIDE SEQUENCE [LARGE SCALE GENOMIC DNA]</scope>
    <source>
        <strain evidence="2 3">NIES-2499</strain>
    </source>
</reference>
<dbReference type="GO" id="GO:0016616">
    <property type="term" value="F:oxidoreductase activity, acting on the CH-OH group of donors, NAD or NADP as acceptor"/>
    <property type="evidence" value="ECO:0007669"/>
    <property type="project" value="InterPro"/>
</dbReference>
<dbReference type="Proteomes" id="UP000232323">
    <property type="component" value="Unassembled WGS sequence"/>
</dbReference>
<dbReference type="InterPro" id="IPR002225">
    <property type="entry name" value="3Beta_OHSteriod_DH/Estase"/>
</dbReference>
<dbReference type="Gene3D" id="3.40.50.720">
    <property type="entry name" value="NAD(P)-binding Rossmann-like Domain"/>
    <property type="match status" value="1"/>
</dbReference>
<dbReference type="EMBL" id="BEGY01000117">
    <property type="protein sequence ID" value="GAX84152.1"/>
    <property type="molecule type" value="Genomic_DNA"/>
</dbReference>
<evidence type="ECO:0000313" key="2">
    <source>
        <dbReference type="EMBL" id="GAX84152.1"/>
    </source>
</evidence>
<keyword evidence="3" id="KW-1185">Reference proteome</keyword>
<accession>A0A250XMM8</accession>
<organism evidence="2 3">
    <name type="scientific">Chlamydomonas eustigma</name>
    <dbReference type="NCBI Taxonomy" id="1157962"/>
    <lineage>
        <taxon>Eukaryota</taxon>
        <taxon>Viridiplantae</taxon>
        <taxon>Chlorophyta</taxon>
        <taxon>core chlorophytes</taxon>
        <taxon>Chlorophyceae</taxon>
        <taxon>CS clade</taxon>
        <taxon>Chlamydomonadales</taxon>
        <taxon>Chlamydomonadaceae</taxon>
        <taxon>Chlamydomonas</taxon>
    </lineage>
</organism>
<evidence type="ECO:0000313" key="3">
    <source>
        <dbReference type="Proteomes" id="UP000232323"/>
    </source>
</evidence>
<dbReference type="Pfam" id="PF01073">
    <property type="entry name" value="3Beta_HSD"/>
    <property type="match status" value="1"/>
</dbReference>
<dbReference type="AlphaFoldDB" id="A0A250XMM8"/>
<name>A0A250XMM8_9CHLO</name>
<feature type="domain" description="3-beta hydroxysteroid dehydrogenase/isomerase" evidence="1">
    <location>
        <begin position="5"/>
        <end position="69"/>
    </location>
</feature>
<proteinExistence type="predicted"/>
<comment type="caution">
    <text evidence="2">The sequence shown here is derived from an EMBL/GenBank/DDBJ whole genome shotgun (WGS) entry which is preliminary data.</text>
</comment>
<gene>
    <name evidence="2" type="ORF">CEUSTIGMA_g11575.t1</name>
</gene>
<dbReference type="GO" id="GO:0006694">
    <property type="term" value="P:steroid biosynthetic process"/>
    <property type="evidence" value="ECO:0007669"/>
    <property type="project" value="InterPro"/>
</dbReference>
<dbReference type="OrthoDB" id="10058185at2759"/>
<sequence>MIHHVTYAEGDMQDKEHLRTLLKGCSCCILMSLFSEEHPSKVLTLQGCTTVVEACLLQDVRNLVLSSSVLTGLISNGQSHVMDLAGLLETLKRIFSGSLALVDLQQLFEAEQLVMVAG</sequence>
<evidence type="ECO:0000259" key="1">
    <source>
        <dbReference type="Pfam" id="PF01073"/>
    </source>
</evidence>
<protein>
    <recommendedName>
        <fullName evidence="1">3-beta hydroxysteroid dehydrogenase/isomerase domain-containing protein</fullName>
    </recommendedName>
</protein>